<dbReference type="Gene3D" id="1.20.1530.20">
    <property type="match status" value="1"/>
</dbReference>
<accession>A0A1D8NP29</accession>
<feature type="transmembrane region" description="Helical" evidence="2">
    <location>
        <begin position="241"/>
        <end position="263"/>
    </location>
</feature>
<feature type="transmembrane region" description="Helical" evidence="2">
    <location>
        <begin position="63"/>
        <end position="82"/>
    </location>
</feature>
<dbReference type="PANTHER" id="PTHR18640:SF5">
    <property type="entry name" value="SODIUM_BILE ACID COTRANSPORTER 7"/>
    <property type="match status" value="1"/>
</dbReference>
<dbReference type="InterPro" id="IPR016833">
    <property type="entry name" value="Put_Na-Bile_cotransptr"/>
</dbReference>
<feature type="compositionally biased region" description="Basic and acidic residues" evidence="1">
    <location>
        <begin position="416"/>
        <end position="430"/>
    </location>
</feature>
<keyword evidence="2" id="KW-0472">Membrane</keyword>
<keyword evidence="2" id="KW-1133">Transmembrane helix</keyword>
<sequence>MTMVEDIVGSKPGAVYKTGHTVKFLVLFAIKNWFIIGMGVVILLAYLFPNVARSHGVLRADIAFSYCAVAIIFLISGLSMPTKVMAKQAKHWRAHLITQGLSFVITPAVMFGFVVAIHKSGNKNMDPWVLVGMIIAGTTPTTVASNVLMTRMCNGNESLALLEVTVGNLLGSFISPGLIQLYLSKHTGFAYGNPANHMSIRELYAKVMKQVGLSLFVPLFVGQVVQNVFPKQTKWAVTHLYLAKVGTLMLLLLIWSTFSTAFYDKAFEEVHYTTMVMVCFFNVGIYLLFTLLCLGAARLPVNHLPKPTENSGKFYKWFYRMARPFHFSRKDTCAIMLCGAAKTVALGAPMISAQYGSQSPVIGKVSIPLTLYQGEQILVAQFLVPVLKRWVAGEDDIPKPEDIEAPAITSSSSGDDVGHEHTKAERRPTREPSVQPEAVAEK</sequence>
<name>A0A1D8NP29_YARLL</name>
<dbReference type="Proteomes" id="UP000182444">
    <property type="component" value="Chromosome 1F"/>
</dbReference>
<proteinExistence type="predicted"/>
<dbReference type="InterPro" id="IPR038770">
    <property type="entry name" value="Na+/solute_symporter_sf"/>
</dbReference>
<dbReference type="OrthoDB" id="188035at2759"/>
<dbReference type="Proteomes" id="UP000256601">
    <property type="component" value="Unassembled WGS sequence"/>
</dbReference>
<protein>
    <submittedName>
        <fullName evidence="4">Putative sodium bile acid cotransporter</fullName>
    </submittedName>
</protein>
<feature type="region of interest" description="Disordered" evidence="1">
    <location>
        <begin position="397"/>
        <end position="442"/>
    </location>
</feature>
<evidence type="ECO:0000313" key="3">
    <source>
        <dbReference type="EMBL" id="AOW07389.1"/>
    </source>
</evidence>
<dbReference type="VEuPathDB" id="FungiDB:YALI1_F24963g"/>
<gene>
    <name evidence="4" type="ORF">B0I71DRAFT_133324</name>
    <name evidence="3" type="ORF">YALI1_F24963g</name>
</gene>
<evidence type="ECO:0000313" key="4">
    <source>
        <dbReference type="EMBL" id="RDW25023.1"/>
    </source>
</evidence>
<dbReference type="Pfam" id="PF13593">
    <property type="entry name" value="SBF_like"/>
    <property type="match status" value="1"/>
</dbReference>
<dbReference type="eggNOG" id="KOG4821">
    <property type="taxonomic scope" value="Eukaryota"/>
</dbReference>
<dbReference type="PANTHER" id="PTHR18640">
    <property type="entry name" value="SOLUTE CARRIER FAMILY 10 MEMBER 7"/>
    <property type="match status" value="1"/>
</dbReference>
<keyword evidence="2" id="KW-0812">Transmembrane</keyword>
<dbReference type="VEuPathDB" id="FungiDB:YALI0_F18744g"/>
<dbReference type="AlphaFoldDB" id="A0A1D8NP29"/>
<feature type="transmembrane region" description="Helical" evidence="2">
    <location>
        <begin position="275"/>
        <end position="297"/>
    </location>
</feature>
<feature type="transmembrane region" description="Helical" evidence="2">
    <location>
        <begin position="128"/>
        <end position="148"/>
    </location>
</feature>
<feature type="transmembrane region" description="Helical" evidence="2">
    <location>
        <begin position="24"/>
        <end position="48"/>
    </location>
</feature>
<feature type="transmembrane region" description="Helical" evidence="2">
    <location>
        <begin position="211"/>
        <end position="229"/>
    </location>
</feature>
<dbReference type="EMBL" id="KZ857339">
    <property type="protein sequence ID" value="RDW25023.1"/>
    <property type="molecule type" value="Genomic_DNA"/>
</dbReference>
<dbReference type="EMBL" id="CP017558">
    <property type="protein sequence ID" value="AOW07389.1"/>
    <property type="molecule type" value="Genomic_DNA"/>
</dbReference>
<evidence type="ECO:0000313" key="6">
    <source>
        <dbReference type="Proteomes" id="UP000256601"/>
    </source>
</evidence>
<dbReference type="KEGG" id="yli:2907861"/>
<dbReference type="FunFam" id="1.20.1530.20:FF:000024">
    <property type="entry name" value="YMR034C-like protein"/>
    <property type="match status" value="1"/>
</dbReference>
<evidence type="ECO:0000313" key="5">
    <source>
        <dbReference type="Proteomes" id="UP000182444"/>
    </source>
</evidence>
<evidence type="ECO:0000256" key="1">
    <source>
        <dbReference type="SAM" id="MobiDB-lite"/>
    </source>
</evidence>
<feature type="transmembrane region" description="Helical" evidence="2">
    <location>
        <begin position="160"/>
        <end position="183"/>
    </location>
</feature>
<dbReference type="GO" id="GO:0005886">
    <property type="term" value="C:plasma membrane"/>
    <property type="evidence" value="ECO:0007669"/>
    <property type="project" value="TreeGrafter"/>
</dbReference>
<organism evidence="3 5">
    <name type="scientific">Yarrowia lipolytica</name>
    <name type="common">Candida lipolytica</name>
    <dbReference type="NCBI Taxonomy" id="4952"/>
    <lineage>
        <taxon>Eukaryota</taxon>
        <taxon>Fungi</taxon>
        <taxon>Dikarya</taxon>
        <taxon>Ascomycota</taxon>
        <taxon>Saccharomycotina</taxon>
        <taxon>Dipodascomycetes</taxon>
        <taxon>Dipodascales</taxon>
        <taxon>Dipodascales incertae sedis</taxon>
        <taxon>Yarrowia</taxon>
    </lineage>
</organism>
<evidence type="ECO:0000256" key="2">
    <source>
        <dbReference type="SAM" id="Phobius"/>
    </source>
</evidence>
<reference evidence="3 5" key="1">
    <citation type="journal article" date="2016" name="PLoS ONE">
        <title>Sequence Assembly of Yarrowia lipolytica Strain W29/CLIB89 Shows Transposable Element Diversity.</title>
        <authorList>
            <person name="Magnan C."/>
            <person name="Yu J."/>
            <person name="Chang I."/>
            <person name="Jahn E."/>
            <person name="Kanomata Y."/>
            <person name="Wu J."/>
            <person name="Zeller M."/>
            <person name="Oakes M."/>
            <person name="Baldi P."/>
            <person name="Sandmeyer S."/>
        </authorList>
    </citation>
    <scope>NUCLEOTIDE SEQUENCE [LARGE SCALE GENOMIC DNA]</scope>
    <source>
        <strain evidence="3">CLIB89</strain>
        <strain evidence="5">CLIB89(W29)</strain>
    </source>
</reference>
<reference evidence="4 6" key="2">
    <citation type="submission" date="2018-07" db="EMBL/GenBank/DDBJ databases">
        <title>Draft Genome Assemblies for Five Robust Yarrowia lipolytica Strains Exhibiting High Lipid Production and Pentose Sugar Utilization and Sugar Alcohol Secretion from Undetoxified Lignocellulosic Biomass Hydrolysates.</title>
        <authorList>
            <consortium name="DOE Joint Genome Institute"/>
            <person name="Walker C."/>
            <person name="Ryu S."/>
            <person name="Na H."/>
            <person name="Zane M."/>
            <person name="LaButti K."/>
            <person name="Lipzen A."/>
            <person name="Haridas S."/>
            <person name="Barry K."/>
            <person name="Grigoriev I.V."/>
            <person name="Quarterman J."/>
            <person name="Slininger P."/>
            <person name="Dien B."/>
            <person name="Trinh C.T."/>
        </authorList>
    </citation>
    <scope>NUCLEOTIDE SEQUENCE [LARGE SCALE GENOMIC DNA]</scope>
    <source>
        <strain evidence="4 6">YB392</strain>
    </source>
</reference>
<feature type="transmembrane region" description="Helical" evidence="2">
    <location>
        <begin position="94"/>
        <end position="116"/>
    </location>
</feature>